<evidence type="ECO:0000313" key="8">
    <source>
        <dbReference type="Proteomes" id="UP000015106"/>
    </source>
</evidence>
<evidence type="ECO:0000256" key="4">
    <source>
        <dbReference type="PROSITE-ProRule" id="PRU00325"/>
    </source>
</evidence>
<dbReference type="EnsemblPlants" id="TuG1812G0200000864.01.T01">
    <property type="protein sequence ID" value="TuG1812G0200000864.01.T01"/>
    <property type="gene ID" value="TuG1812G0200000864.01"/>
</dbReference>
<reference evidence="8" key="1">
    <citation type="journal article" date="2013" name="Nature">
        <title>Draft genome of the wheat A-genome progenitor Triticum urartu.</title>
        <authorList>
            <person name="Ling H.Q."/>
            <person name="Zhao S."/>
            <person name="Liu D."/>
            <person name="Wang J."/>
            <person name="Sun H."/>
            <person name="Zhang C."/>
            <person name="Fan H."/>
            <person name="Li D."/>
            <person name="Dong L."/>
            <person name="Tao Y."/>
            <person name="Gao C."/>
            <person name="Wu H."/>
            <person name="Li Y."/>
            <person name="Cui Y."/>
            <person name="Guo X."/>
            <person name="Zheng S."/>
            <person name="Wang B."/>
            <person name="Yu K."/>
            <person name="Liang Q."/>
            <person name="Yang W."/>
            <person name="Lou X."/>
            <person name="Chen J."/>
            <person name="Feng M."/>
            <person name="Jian J."/>
            <person name="Zhang X."/>
            <person name="Luo G."/>
            <person name="Jiang Y."/>
            <person name="Liu J."/>
            <person name="Wang Z."/>
            <person name="Sha Y."/>
            <person name="Zhang B."/>
            <person name="Wu H."/>
            <person name="Tang D."/>
            <person name="Shen Q."/>
            <person name="Xue P."/>
            <person name="Zou S."/>
            <person name="Wang X."/>
            <person name="Liu X."/>
            <person name="Wang F."/>
            <person name="Yang Y."/>
            <person name="An X."/>
            <person name="Dong Z."/>
            <person name="Zhang K."/>
            <person name="Zhang X."/>
            <person name="Luo M.C."/>
            <person name="Dvorak J."/>
            <person name="Tong Y."/>
            <person name="Wang J."/>
            <person name="Yang H."/>
            <person name="Li Z."/>
            <person name="Wang D."/>
            <person name="Zhang A."/>
            <person name="Wang J."/>
        </authorList>
    </citation>
    <scope>NUCLEOTIDE SEQUENCE</scope>
    <source>
        <strain evidence="8">cv. G1812</strain>
    </source>
</reference>
<sequence>MAELKAQCEDAWKWLNIEVSAWARYAITCKTDLVVNNLSEVFNKMILDVRSKPIRTMFEGIRTKQMIKRQQTREKLQACRWTITPNYSEILEENKKYAKYCQADRAGETIWQVTSKEKQYCVDMATCTCECKRWNMTGVPCSHGISAMTKQKLHPEDYVSEFFKKPLYMETYKAIIYPIPGPDCWPDTNTQDIHPPVFKEKAGKKQTTRRKGEFEVPAPRDTSRMGTVTCGNCGLEGHRYTTCNKTLKPSLQMRKNKHQENRAVYSDIPAARTTSVPIARGRRGAQASCRHATSQPGPSTSAPGPTTRAKRGRTEGGGRTHGFTTPRAATTSNIQVGTKRKRTPSSK</sequence>
<evidence type="ECO:0000313" key="7">
    <source>
        <dbReference type="EnsemblPlants" id="TuG1812G0200000864.01.T01"/>
    </source>
</evidence>
<keyword evidence="3" id="KW-0862">Zinc</keyword>
<dbReference type="PANTHER" id="PTHR31973:SF187">
    <property type="entry name" value="MUTATOR TRANSPOSASE MUDRA PROTEIN"/>
    <property type="match status" value="1"/>
</dbReference>
<feature type="region of interest" description="Disordered" evidence="5">
    <location>
        <begin position="269"/>
        <end position="347"/>
    </location>
</feature>
<dbReference type="Pfam" id="PF04434">
    <property type="entry name" value="SWIM"/>
    <property type="match status" value="1"/>
</dbReference>
<reference evidence="7" key="2">
    <citation type="submission" date="2018-03" db="EMBL/GenBank/DDBJ databases">
        <title>The Triticum urartu genome reveals the dynamic nature of wheat genome evolution.</title>
        <authorList>
            <person name="Ling H."/>
            <person name="Ma B."/>
            <person name="Shi X."/>
            <person name="Liu H."/>
            <person name="Dong L."/>
            <person name="Sun H."/>
            <person name="Cao Y."/>
            <person name="Gao Q."/>
            <person name="Zheng S."/>
            <person name="Li Y."/>
            <person name="Yu Y."/>
            <person name="Du H."/>
            <person name="Qi M."/>
            <person name="Li Y."/>
            <person name="Yu H."/>
            <person name="Cui Y."/>
            <person name="Wang N."/>
            <person name="Chen C."/>
            <person name="Wu H."/>
            <person name="Zhao Y."/>
            <person name="Zhang J."/>
            <person name="Li Y."/>
            <person name="Zhou W."/>
            <person name="Zhang B."/>
            <person name="Hu W."/>
            <person name="Eijk M."/>
            <person name="Tang J."/>
            <person name="Witsenboer H."/>
            <person name="Zhao S."/>
            <person name="Li Z."/>
            <person name="Zhang A."/>
            <person name="Wang D."/>
            <person name="Liang C."/>
        </authorList>
    </citation>
    <scope>NUCLEOTIDE SEQUENCE [LARGE SCALE GENOMIC DNA]</scope>
    <source>
        <strain evidence="7">cv. G1812</strain>
    </source>
</reference>
<feature type="domain" description="SWIM-type" evidence="6">
    <location>
        <begin position="120"/>
        <end position="152"/>
    </location>
</feature>
<evidence type="ECO:0000256" key="3">
    <source>
        <dbReference type="ARBA" id="ARBA00022833"/>
    </source>
</evidence>
<evidence type="ECO:0000256" key="2">
    <source>
        <dbReference type="ARBA" id="ARBA00022771"/>
    </source>
</evidence>
<name>A0A8R7TD71_TRIUA</name>
<accession>A0A8R7TD71</accession>
<dbReference type="PROSITE" id="PS50966">
    <property type="entry name" value="ZF_SWIM"/>
    <property type="match status" value="1"/>
</dbReference>
<feature type="compositionally biased region" description="Basic residues" evidence="5">
    <location>
        <begin position="338"/>
        <end position="347"/>
    </location>
</feature>
<evidence type="ECO:0000256" key="5">
    <source>
        <dbReference type="SAM" id="MobiDB-lite"/>
    </source>
</evidence>
<keyword evidence="2 4" id="KW-0863">Zinc-finger</keyword>
<feature type="region of interest" description="Disordered" evidence="5">
    <location>
        <begin position="201"/>
        <end position="220"/>
    </location>
</feature>
<dbReference type="GO" id="GO:0008270">
    <property type="term" value="F:zinc ion binding"/>
    <property type="evidence" value="ECO:0007669"/>
    <property type="project" value="UniProtKB-KW"/>
</dbReference>
<dbReference type="InterPro" id="IPR006564">
    <property type="entry name" value="Znf_PMZ"/>
</dbReference>
<evidence type="ECO:0000256" key="1">
    <source>
        <dbReference type="ARBA" id="ARBA00022723"/>
    </source>
</evidence>
<evidence type="ECO:0000259" key="6">
    <source>
        <dbReference type="PROSITE" id="PS50966"/>
    </source>
</evidence>
<reference evidence="7" key="3">
    <citation type="submission" date="2022-06" db="UniProtKB">
        <authorList>
            <consortium name="EnsemblPlants"/>
        </authorList>
    </citation>
    <scope>IDENTIFICATION</scope>
</reference>
<feature type="compositionally biased region" description="Low complexity" evidence="5">
    <location>
        <begin position="292"/>
        <end position="307"/>
    </location>
</feature>
<keyword evidence="8" id="KW-1185">Reference proteome</keyword>
<proteinExistence type="predicted"/>
<dbReference type="PANTHER" id="PTHR31973">
    <property type="entry name" value="POLYPROTEIN, PUTATIVE-RELATED"/>
    <property type="match status" value="1"/>
</dbReference>
<feature type="compositionally biased region" description="Polar residues" evidence="5">
    <location>
        <begin position="327"/>
        <end position="336"/>
    </location>
</feature>
<keyword evidence="1" id="KW-0479">Metal-binding</keyword>
<dbReference type="SMART" id="SM00575">
    <property type="entry name" value="ZnF_PMZ"/>
    <property type="match status" value="1"/>
</dbReference>
<organism evidence="7 8">
    <name type="scientific">Triticum urartu</name>
    <name type="common">Red wild einkorn</name>
    <name type="synonym">Crithodium urartu</name>
    <dbReference type="NCBI Taxonomy" id="4572"/>
    <lineage>
        <taxon>Eukaryota</taxon>
        <taxon>Viridiplantae</taxon>
        <taxon>Streptophyta</taxon>
        <taxon>Embryophyta</taxon>
        <taxon>Tracheophyta</taxon>
        <taxon>Spermatophyta</taxon>
        <taxon>Magnoliopsida</taxon>
        <taxon>Liliopsida</taxon>
        <taxon>Poales</taxon>
        <taxon>Poaceae</taxon>
        <taxon>BOP clade</taxon>
        <taxon>Pooideae</taxon>
        <taxon>Triticodae</taxon>
        <taxon>Triticeae</taxon>
        <taxon>Triticinae</taxon>
        <taxon>Triticum</taxon>
    </lineage>
</organism>
<dbReference type="Gramene" id="TuG1812G0200000864.01.T01">
    <property type="protein sequence ID" value="TuG1812G0200000864.01.T01"/>
    <property type="gene ID" value="TuG1812G0200000864.01"/>
</dbReference>
<dbReference type="Proteomes" id="UP000015106">
    <property type="component" value="Chromosome 2"/>
</dbReference>
<dbReference type="AlphaFoldDB" id="A0A8R7TD71"/>
<dbReference type="InterPro" id="IPR007527">
    <property type="entry name" value="Znf_SWIM"/>
</dbReference>
<protein>
    <recommendedName>
        <fullName evidence="6">SWIM-type domain-containing protein</fullName>
    </recommendedName>
</protein>